<feature type="transmembrane region" description="Helical" evidence="5">
    <location>
        <begin position="467"/>
        <end position="489"/>
    </location>
</feature>
<comment type="caution">
    <text evidence="7">The sequence shown here is derived from an EMBL/GenBank/DDBJ whole genome shotgun (WGS) entry which is preliminary data.</text>
</comment>
<feature type="transmembrane region" description="Helical" evidence="5">
    <location>
        <begin position="101"/>
        <end position="121"/>
    </location>
</feature>
<evidence type="ECO:0000313" key="7">
    <source>
        <dbReference type="EMBL" id="TQB70462.1"/>
    </source>
</evidence>
<keyword evidence="3 5" id="KW-1133">Transmembrane helix</keyword>
<keyword evidence="8" id="KW-1185">Reference proteome</keyword>
<feature type="transmembrane region" description="Helical" evidence="5">
    <location>
        <begin position="294"/>
        <end position="313"/>
    </location>
</feature>
<evidence type="ECO:0000259" key="6">
    <source>
        <dbReference type="PROSITE" id="PS50850"/>
    </source>
</evidence>
<dbReference type="PROSITE" id="PS50850">
    <property type="entry name" value="MFS"/>
    <property type="match status" value="1"/>
</dbReference>
<comment type="subcellular location">
    <subcellularLocation>
        <location evidence="1">Membrane</location>
        <topology evidence="1">Multi-pass membrane protein</topology>
    </subcellularLocation>
</comment>
<feature type="transmembrane region" description="Helical" evidence="5">
    <location>
        <begin position="128"/>
        <end position="146"/>
    </location>
</feature>
<dbReference type="InterPro" id="IPR020846">
    <property type="entry name" value="MFS_dom"/>
</dbReference>
<feature type="transmembrane region" description="Helical" evidence="5">
    <location>
        <begin position="158"/>
        <end position="179"/>
    </location>
</feature>
<feature type="domain" description="Major facilitator superfamily (MFS) profile" evidence="6">
    <location>
        <begin position="63"/>
        <end position="500"/>
    </location>
</feature>
<organism evidence="7 8">
    <name type="scientific">Monascus purpureus</name>
    <name type="common">Red mold</name>
    <name type="synonym">Monascus anka</name>
    <dbReference type="NCBI Taxonomy" id="5098"/>
    <lineage>
        <taxon>Eukaryota</taxon>
        <taxon>Fungi</taxon>
        <taxon>Dikarya</taxon>
        <taxon>Ascomycota</taxon>
        <taxon>Pezizomycotina</taxon>
        <taxon>Eurotiomycetes</taxon>
        <taxon>Eurotiomycetidae</taxon>
        <taxon>Eurotiales</taxon>
        <taxon>Aspergillaceae</taxon>
        <taxon>Monascus</taxon>
    </lineage>
</organism>
<dbReference type="InterPro" id="IPR011701">
    <property type="entry name" value="MFS"/>
</dbReference>
<dbReference type="OrthoDB" id="9986881at2759"/>
<dbReference type="GO" id="GO:0005886">
    <property type="term" value="C:plasma membrane"/>
    <property type="evidence" value="ECO:0007669"/>
    <property type="project" value="TreeGrafter"/>
</dbReference>
<dbReference type="GO" id="GO:0022857">
    <property type="term" value="F:transmembrane transporter activity"/>
    <property type="evidence" value="ECO:0007669"/>
    <property type="project" value="InterPro"/>
</dbReference>
<evidence type="ECO:0000256" key="1">
    <source>
        <dbReference type="ARBA" id="ARBA00004141"/>
    </source>
</evidence>
<accession>A0A507QTV4</accession>
<feature type="transmembrane region" description="Helical" evidence="5">
    <location>
        <begin position="377"/>
        <end position="395"/>
    </location>
</feature>
<dbReference type="PANTHER" id="PTHR23502:SF138">
    <property type="entry name" value="MAJOR FACILITATOR SUPERFAMILY (MFS) PROFILE DOMAIN-CONTAINING PROTEIN-RELATED"/>
    <property type="match status" value="1"/>
</dbReference>
<proteinExistence type="predicted"/>
<dbReference type="EMBL" id="VIFY01000107">
    <property type="protein sequence ID" value="TQB70462.1"/>
    <property type="molecule type" value="Genomic_DNA"/>
</dbReference>
<feature type="transmembrane region" description="Helical" evidence="5">
    <location>
        <begin position="401"/>
        <end position="426"/>
    </location>
</feature>
<evidence type="ECO:0000313" key="8">
    <source>
        <dbReference type="Proteomes" id="UP000319663"/>
    </source>
</evidence>
<evidence type="ECO:0000256" key="3">
    <source>
        <dbReference type="ARBA" id="ARBA00022989"/>
    </source>
</evidence>
<dbReference type="Proteomes" id="UP000319663">
    <property type="component" value="Unassembled WGS sequence"/>
</dbReference>
<dbReference type="AlphaFoldDB" id="A0A507QTV4"/>
<keyword evidence="2 5" id="KW-0812">Transmembrane</keyword>
<sequence length="500" mass="54844">MTGNCAVKDKASYTSIQIPGLSMGAGRPFPPSPSDPQDYIVEFDGSDDPTHPYNWKLSTKLYTSLIVCSGTYIVSLTSAIFAPGTESASRTFGVGTEVGTLGTTLYILGFASGPLIWAPFSEWRGRKWPLTIGMLGNGIFSVGSAVSKDIETLIICRFFAGMFGTSTLTVVPGVLADIFTHTHRGAAISVYALPVFFGPLTASFIGGFISSSYLGWRWTLYTPAFFSFAHGVLFLVSLKETYAPCLLSARAANIRHKTGNWAIHAKHDEVEMTLHYLLTKYFTRPLKMLFTEPILLFISIYMSFIYGLVYALLEAYPYVFEDIHGMHPGVAGLAFIGLIVGQLLAFSFILSQNWTYARKLKENGNIPVPEWRLTPPLIGAPVFTIGLFWFGWTGFTPEIHWAAPAVSGVFVGFGVLCVFLPCFIYLVDAYLPLAASAVAANIIIRSAVAAGFPLFARQMFQNMGVQWAGTLLGCLAVVMIPIPFTFRIYGPVLRKRSRYL</sequence>
<protein>
    <recommendedName>
        <fullName evidence="6">Major facilitator superfamily (MFS) profile domain-containing protein</fullName>
    </recommendedName>
</protein>
<feature type="transmembrane region" description="Helical" evidence="5">
    <location>
        <begin position="191"/>
        <end position="214"/>
    </location>
</feature>
<keyword evidence="4 5" id="KW-0472">Membrane</keyword>
<evidence type="ECO:0000256" key="5">
    <source>
        <dbReference type="SAM" id="Phobius"/>
    </source>
</evidence>
<gene>
    <name evidence="7" type="ORF">MPDQ_000430</name>
</gene>
<dbReference type="STRING" id="5098.A0A507QTV4"/>
<feature type="transmembrane region" description="Helical" evidence="5">
    <location>
        <begin position="220"/>
        <end position="238"/>
    </location>
</feature>
<feature type="transmembrane region" description="Helical" evidence="5">
    <location>
        <begin position="61"/>
        <end position="81"/>
    </location>
</feature>
<evidence type="ECO:0000256" key="2">
    <source>
        <dbReference type="ARBA" id="ARBA00022692"/>
    </source>
</evidence>
<reference evidence="7 8" key="1">
    <citation type="submission" date="2019-06" db="EMBL/GenBank/DDBJ databases">
        <title>Wine fermentation using esterase from Monascus purpureus.</title>
        <authorList>
            <person name="Geng C."/>
            <person name="Zhang Y."/>
        </authorList>
    </citation>
    <scope>NUCLEOTIDE SEQUENCE [LARGE SCALE GENOMIC DNA]</scope>
    <source>
        <strain evidence="7">HQ1</strain>
    </source>
</reference>
<name>A0A507QTV4_MONPU</name>
<feature type="transmembrane region" description="Helical" evidence="5">
    <location>
        <begin position="433"/>
        <end position="455"/>
    </location>
</feature>
<dbReference type="SUPFAM" id="SSF103473">
    <property type="entry name" value="MFS general substrate transporter"/>
    <property type="match status" value="1"/>
</dbReference>
<dbReference type="PANTHER" id="PTHR23502">
    <property type="entry name" value="MAJOR FACILITATOR SUPERFAMILY"/>
    <property type="match status" value="1"/>
</dbReference>
<dbReference type="InterPro" id="IPR036259">
    <property type="entry name" value="MFS_trans_sf"/>
</dbReference>
<evidence type="ECO:0000256" key="4">
    <source>
        <dbReference type="ARBA" id="ARBA00023136"/>
    </source>
</evidence>
<dbReference type="Pfam" id="PF07690">
    <property type="entry name" value="MFS_1"/>
    <property type="match status" value="1"/>
</dbReference>
<feature type="transmembrane region" description="Helical" evidence="5">
    <location>
        <begin position="333"/>
        <end position="356"/>
    </location>
</feature>
<dbReference type="Gene3D" id="1.20.1250.20">
    <property type="entry name" value="MFS general substrate transporter like domains"/>
    <property type="match status" value="1"/>
</dbReference>
<dbReference type="FunFam" id="1.20.1250.20:FF:000011">
    <property type="entry name" value="MFS multidrug transporter, putative"/>
    <property type="match status" value="1"/>
</dbReference>
<dbReference type="CDD" id="cd17323">
    <property type="entry name" value="MFS_Tpo1_MDR_like"/>
    <property type="match status" value="1"/>
</dbReference>